<evidence type="ECO:0000256" key="1">
    <source>
        <dbReference type="SAM" id="MobiDB-lite"/>
    </source>
</evidence>
<dbReference type="InterPro" id="IPR001810">
    <property type="entry name" value="F-box_dom"/>
</dbReference>
<dbReference type="SUPFAM" id="SSF81383">
    <property type="entry name" value="F-box domain"/>
    <property type="match status" value="1"/>
</dbReference>
<gene>
    <name evidence="3" type="ORF">JAAARDRAFT_29281</name>
</gene>
<dbReference type="Gene3D" id="1.20.1280.50">
    <property type="match status" value="1"/>
</dbReference>
<dbReference type="OrthoDB" id="3226575at2759"/>
<dbReference type="AlphaFoldDB" id="A0A067QIB0"/>
<accession>A0A067QIB0</accession>
<keyword evidence="4" id="KW-1185">Reference proteome</keyword>
<reference evidence="4" key="1">
    <citation type="journal article" date="2014" name="Proc. Natl. Acad. Sci. U.S.A.">
        <title>Extensive sampling of basidiomycete genomes demonstrates inadequacy of the white-rot/brown-rot paradigm for wood decay fungi.</title>
        <authorList>
            <person name="Riley R."/>
            <person name="Salamov A.A."/>
            <person name="Brown D.W."/>
            <person name="Nagy L.G."/>
            <person name="Floudas D."/>
            <person name="Held B.W."/>
            <person name="Levasseur A."/>
            <person name="Lombard V."/>
            <person name="Morin E."/>
            <person name="Otillar R."/>
            <person name="Lindquist E.A."/>
            <person name="Sun H."/>
            <person name="LaButti K.M."/>
            <person name="Schmutz J."/>
            <person name="Jabbour D."/>
            <person name="Luo H."/>
            <person name="Baker S.E."/>
            <person name="Pisabarro A.G."/>
            <person name="Walton J.D."/>
            <person name="Blanchette R.A."/>
            <person name="Henrissat B."/>
            <person name="Martin F."/>
            <person name="Cullen D."/>
            <person name="Hibbett D.S."/>
            <person name="Grigoriev I.V."/>
        </authorList>
    </citation>
    <scope>NUCLEOTIDE SEQUENCE [LARGE SCALE GENOMIC DNA]</scope>
    <source>
        <strain evidence="4">MUCL 33604</strain>
    </source>
</reference>
<dbReference type="InParanoid" id="A0A067QIB0"/>
<dbReference type="STRING" id="933084.A0A067QIB0"/>
<dbReference type="InterPro" id="IPR036047">
    <property type="entry name" value="F-box-like_dom_sf"/>
</dbReference>
<sequence>MTEGGRYQEIIRETQWRLECGGYIASLFFNLPVSVAFDPSLYNLHPSPSCPTPEPSRNHLFPIPSLAQSLVPQQMSLVPNPAVPAPPPAPAPIALGWEKWDFDEVLRAFLNNQVNPPTREFAEEERQDMILASRGLHRQAWELVTRKRELPVTEHSSINNSIAQRLYQRKILLWKIFPINRLPPEILSNVFRFISWTTSQPDLGDQLRCTLTSVCHYWRVVAISDATLWNAVWIRDTPPHHRSFTYLERAGDAPLDVRINDPNSAGQEPESKYDGEVMMGIMNRLIPKLPQIRMLIIIVTEWPAALAVLDRLRQAVRDGLHPGIFKRFEMHRIGEPYVWLGRGYTPEEHRIPMALLNGVAPALDYVCINGVQLDWDASPLSNLTTLDVRRMSLESCPSLERFRDILRDCPRLYKLALDGAGPKWHADVIVYPDPIIMPALEIVIFGDISVSYALFVASQFIAPHCQDLTMLNMSGEDYGPLLSLITGRYSEVKVLTLYSFDIPAGTTMHILVNWLRSMPDLRYLKFARSSSRILQALVEDPRRYDGNRYAVHPLQNTPEGPNVICPKLDIIEWQSVSPQHIIDFGFGRRRIGVPLKKTYINEEWIKRLPKEYIPRLHQVAPFHMLSSGQDSPEERGLMQLYRSKR</sequence>
<dbReference type="Pfam" id="PF12937">
    <property type="entry name" value="F-box-like"/>
    <property type="match status" value="1"/>
</dbReference>
<dbReference type="HOGENOM" id="CLU_020637_0_0_1"/>
<protein>
    <recommendedName>
        <fullName evidence="2">F-box domain-containing protein</fullName>
    </recommendedName>
</protein>
<feature type="domain" description="F-box" evidence="2">
    <location>
        <begin position="179"/>
        <end position="233"/>
    </location>
</feature>
<dbReference type="SUPFAM" id="SSF52047">
    <property type="entry name" value="RNI-like"/>
    <property type="match status" value="1"/>
</dbReference>
<dbReference type="Proteomes" id="UP000027265">
    <property type="component" value="Unassembled WGS sequence"/>
</dbReference>
<evidence type="ECO:0000313" key="3">
    <source>
        <dbReference type="EMBL" id="KDQ63262.1"/>
    </source>
</evidence>
<dbReference type="EMBL" id="KL197710">
    <property type="protein sequence ID" value="KDQ63262.1"/>
    <property type="molecule type" value="Genomic_DNA"/>
</dbReference>
<feature type="region of interest" description="Disordered" evidence="1">
    <location>
        <begin position="625"/>
        <end position="645"/>
    </location>
</feature>
<organism evidence="3 4">
    <name type="scientific">Jaapia argillacea MUCL 33604</name>
    <dbReference type="NCBI Taxonomy" id="933084"/>
    <lineage>
        <taxon>Eukaryota</taxon>
        <taxon>Fungi</taxon>
        <taxon>Dikarya</taxon>
        <taxon>Basidiomycota</taxon>
        <taxon>Agaricomycotina</taxon>
        <taxon>Agaricomycetes</taxon>
        <taxon>Agaricomycetidae</taxon>
        <taxon>Jaapiales</taxon>
        <taxon>Jaapiaceae</taxon>
        <taxon>Jaapia</taxon>
    </lineage>
</organism>
<name>A0A067QIB0_9AGAM</name>
<proteinExistence type="predicted"/>
<evidence type="ECO:0000259" key="2">
    <source>
        <dbReference type="Pfam" id="PF12937"/>
    </source>
</evidence>
<evidence type="ECO:0000313" key="4">
    <source>
        <dbReference type="Proteomes" id="UP000027265"/>
    </source>
</evidence>